<dbReference type="Gene3D" id="2.40.10.10">
    <property type="entry name" value="Trypsin-like serine proteases"/>
    <property type="match status" value="1"/>
</dbReference>
<dbReference type="PROSITE" id="PS50240">
    <property type="entry name" value="TRYPSIN_DOM"/>
    <property type="match status" value="1"/>
</dbReference>
<feature type="signal peptide" evidence="2">
    <location>
        <begin position="1"/>
        <end position="33"/>
    </location>
</feature>
<feature type="domain" description="Autotransporter" evidence="4">
    <location>
        <begin position="868"/>
        <end position="1145"/>
    </location>
</feature>
<dbReference type="InterPro" id="IPR005546">
    <property type="entry name" value="Autotransporte_beta"/>
</dbReference>
<feature type="domain" description="Peptidase S1" evidence="3">
    <location>
        <begin position="89"/>
        <end position="381"/>
    </location>
</feature>
<keyword evidence="1" id="KW-1015">Disulfide bond</keyword>
<organism evidence="5 6">
    <name type="scientific">Novosphingobium decolorationis</name>
    <dbReference type="NCBI Taxonomy" id="2698673"/>
    <lineage>
        <taxon>Bacteria</taxon>
        <taxon>Pseudomonadati</taxon>
        <taxon>Pseudomonadota</taxon>
        <taxon>Alphaproteobacteria</taxon>
        <taxon>Sphingomonadales</taxon>
        <taxon>Sphingomonadaceae</taxon>
        <taxon>Novosphingobium</taxon>
    </lineage>
</organism>
<dbReference type="Pfam" id="PF03797">
    <property type="entry name" value="Autotransporter"/>
    <property type="match status" value="1"/>
</dbReference>
<dbReference type="SMART" id="SM00020">
    <property type="entry name" value="Tryp_SPc"/>
    <property type="match status" value="1"/>
</dbReference>
<dbReference type="InterPro" id="IPR001314">
    <property type="entry name" value="Peptidase_S1A"/>
</dbReference>
<dbReference type="SMART" id="SM00869">
    <property type="entry name" value="Autotransporter"/>
    <property type="match status" value="1"/>
</dbReference>
<dbReference type="InterPro" id="IPR036709">
    <property type="entry name" value="Autotransporte_beta_dom_sf"/>
</dbReference>
<proteinExistence type="predicted"/>
<dbReference type="InterPro" id="IPR009003">
    <property type="entry name" value="Peptidase_S1_PA"/>
</dbReference>
<keyword evidence="2" id="KW-0732">Signal</keyword>
<dbReference type="Proteomes" id="UP000677126">
    <property type="component" value="Chromosome"/>
</dbReference>
<sequence length="1145" mass="119780">MRIAQVSSRKVMRRSLLLGSAAGLALLSVEAGAQERPGQAWNTAHGAGSDATTVFEAAYRQIQAPDVVNAPHIVVADPGNSTTSLDPEDVNGVGQMIIDQQNGFIGLCTGTLINPRTVIFAAHCVNDRDPTTYGSTTGGVPIGFGFAQDNYNGLLDWYFGGNQSNPDLAFYNADWVNYHPASLEPAALSFLYGDVAMASLDTPAADVPTWALMFSPLPTPDEITDENGTGYHVKITGYGRNGSGSTGDTGGIDYRRRAAENMLGALASFDQRDLFLFGSTSGLPQNLYMLDFDDPLRGTPEANPYDFNLWKDAATPNEGTTAGGDSGGPLILDETYDIDVVIGVLSGGSRFFGPQPFSTYGTMSFYQPLYLYWDWIAANNPYRYASAVEGDGAWEDPEHWVTITDPNYMVLDADGNLVNGVPDAPGAGSAGSPDSFGHACFQLGGDDICEDMATGDIYIDGELVDASTPVTTDAGATVAVGDLLARADDAAQATVTPFVLDAPTIANGLPGASGFVPDNDAGDPANGVRPTYYDVTLSADGTTTLSSAVTIDRFSMDGAGAALDITEDGSLTSLMSINQYQGMVRVDGELATNGDYMLMTGGLQGSGMITTPYFTNVAGVIAPGGVGEIGTLTFNGNVILSSGSTYLVDLGPSGTSDLIAVNPTMLDPADVPLDGMADIGGLVMFNPTGMVRDGDEYTILTATGGIEGEFDNWNAISAILTPELSYTDTEVLVTIEAGLYADVIDPSSNVQSAYAQLLDQNRAYYGNLAGVYGPLDMMGIAGIQGTLEELAPREQPLLQSMATAALDTNSRFLRERIATVTAGNSGGTLSYYGSPSGALSAFDTSNTAGTAPSMAGAGGAPGSVIEGALPDTMSAFVAGGYIDGKSDGAPTARPYAGDKFDGYYLAGGLEISDGGTGFIGMALSYTRMEGDPGYPTRDVTGDMFQVNLYGGTRSASGFGIDAQLSGGFWDFKTQRDVMIGTSEWSLRADDSPLVLSGEAGISQMIGMGGALSFTPRVAFRYASVDFTRTKEVGGGPALQYDMDNYESAQARAGARLAANGAIKPYISATYVHDFQDKPGYFGANFVGGRGPDAFFALPGDDQDWGEIGVGITTGGQIAVSLHAETTVWRNDLSYQSYRGTVSVRF</sequence>
<dbReference type="InterPro" id="IPR001254">
    <property type="entry name" value="Trypsin_dom"/>
</dbReference>
<name>A0ABX8E9T3_9SPHN</name>
<dbReference type="PROSITE" id="PS00135">
    <property type="entry name" value="TRYPSIN_SER"/>
    <property type="match status" value="1"/>
</dbReference>
<reference evidence="5 6" key="1">
    <citation type="journal article" date="2021" name="Int. J. Syst. Evol. Microbiol.">
        <title>Novosphingobium decolorationis sp. nov., an aniline blue-decolourizing bacterium isolated from East Pacific sediment.</title>
        <authorList>
            <person name="Chen X."/>
            <person name="Dong B."/>
            <person name="Chen T."/>
            <person name="Ren N."/>
            <person name="Wang J."/>
            <person name="Xu Y."/>
            <person name="Yang J."/>
            <person name="Zhu S."/>
            <person name="Chen J."/>
        </authorList>
    </citation>
    <scope>NUCLEOTIDE SEQUENCE [LARGE SCALE GENOMIC DNA]</scope>
    <source>
        <strain evidence="5 6">502str22</strain>
    </source>
</reference>
<evidence type="ECO:0000256" key="2">
    <source>
        <dbReference type="SAM" id="SignalP"/>
    </source>
</evidence>
<evidence type="ECO:0000313" key="6">
    <source>
        <dbReference type="Proteomes" id="UP000677126"/>
    </source>
</evidence>
<dbReference type="SUPFAM" id="SSF103515">
    <property type="entry name" value="Autotransporter"/>
    <property type="match status" value="1"/>
</dbReference>
<dbReference type="EMBL" id="CP054856">
    <property type="protein sequence ID" value="QVM85543.1"/>
    <property type="molecule type" value="Genomic_DNA"/>
</dbReference>
<protein>
    <submittedName>
        <fullName evidence="5">Autotransporter domain-containing protein</fullName>
    </submittedName>
</protein>
<evidence type="ECO:0000313" key="5">
    <source>
        <dbReference type="EMBL" id="QVM85543.1"/>
    </source>
</evidence>
<dbReference type="Gene3D" id="2.40.128.130">
    <property type="entry name" value="Autotransporter beta-domain"/>
    <property type="match status" value="1"/>
</dbReference>
<dbReference type="PRINTS" id="PR00722">
    <property type="entry name" value="CHYMOTRYPSIN"/>
</dbReference>
<dbReference type="InterPro" id="IPR043504">
    <property type="entry name" value="Peptidase_S1_PA_chymotrypsin"/>
</dbReference>
<evidence type="ECO:0000259" key="4">
    <source>
        <dbReference type="PROSITE" id="PS51208"/>
    </source>
</evidence>
<dbReference type="SUPFAM" id="SSF50494">
    <property type="entry name" value="Trypsin-like serine proteases"/>
    <property type="match status" value="1"/>
</dbReference>
<dbReference type="InterPro" id="IPR033116">
    <property type="entry name" value="TRYPSIN_SER"/>
</dbReference>
<evidence type="ECO:0000256" key="1">
    <source>
        <dbReference type="ARBA" id="ARBA00023157"/>
    </source>
</evidence>
<gene>
    <name evidence="5" type="ORF">HT578_19175</name>
</gene>
<accession>A0ABX8E9T3</accession>
<keyword evidence="6" id="KW-1185">Reference proteome</keyword>
<dbReference type="PROSITE" id="PS51208">
    <property type="entry name" value="AUTOTRANSPORTER"/>
    <property type="match status" value="1"/>
</dbReference>
<feature type="chain" id="PRO_5046759352" evidence="2">
    <location>
        <begin position="34"/>
        <end position="1145"/>
    </location>
</feature>
<evidence type="ECO:0000259" key="3">
    <source>
        <dbReference type="PROSITE" id="PS50240"/>
    </source>
</evidence>